<evidence type="ECO:0000256" key="1">
    <source>
        <dbReference type="SAM" id="MobiDB-lite"/>
    </source>
</evidence>
<accession>A0A934KK60</accession>
<protein>
    <recommendedName>
        <fullName evidence="4">DUF4177 domain-containing protein</fullName>
    </recommendedName>
</protein>
<name>A0A934KK60_9BACT</name>
<sequence>MRERYEEEPEPDQEPDAAGPALSLPVPTVTDGEGDRHWHYRTDLLTPAEMIDGETLVAKLAAAAEDSWELAGVYPAGERHVLLLRKPKKVEREARRVGFAPPGR</sequence>
<dbReference type="RefSeq" id="WP_338181669.1">
    <property type="nucleotide sequence ID" value="NZ_JAEKNQ010000056.1"/>
</dbReference>
<feature type="compositionally biased region" description="Acidic residues" evidence="1">
    <location>
        <begin position="1"/>
        <end position="15"/>
    </location>
</feature>
<dbReference type="Proteomes" id="UP000620075">
    <property type="component" value="Unassembled WGS sequence"/>
</dbReference>
<feature type="region of interest" description="Disordered" evidence="1">
    <location>
        <begin position="1"/>
        <end position="35"/>
    </location>
</feature>
<evidence type="ECO:0000313" key="2">
    <source>
        <dbReference type="EMBL" id="MBJ7604283.1"/>
    </source>
</evidence>
<gene>
    <name evidence="2" type="ORF">JF888_14015</name>
</gene>
<comment type="caution">
    <text evidence="2">The sequence shown here is derived from an EMBL/GenBank/DDBJ whole genome shotgun (WGS) entry which is preliminary data.</text>
</comment>
<reference evidence="2 3" key="1">
    <citation type="submission" date="2020-10" db="EMBL/GenBank/DDBJ databases">
        <title>Ca. Dormibacterota MAGs.</title>
        <authorList>
            <person name="Montgomery K."/>
        </authorList>
    </citation>
    <scope>NUCLEOTIDE SEQUENCE [LARGE SCALE GENOMIC DNA]</scope>
    <source>
        <strain evidence="2">SC8811_S16_3</strain>
    </source>
</reference>
<organism evidence="2 3">
    <name type="scientific">Candidatus Dormiibacter inghamiae</name>
    <dbReference type="NCBI Taxonomy" id="3127013"/>
    <lineage>
        <taxon>Bacteria</taxon>
        <taxon>Bacillati</taxon>
        <taxon>Candidatus Dormiibacterota</taxon>
        <taxon>Candidatus Dormibacteria</taxon>
        <taxon>Candidatus Dormibacterales</taxon>
        <taxon>Candidatus Dormibacteraceae</taxon>
        <taxon>Candidatus Dormiibacter</taxon>
    </lineage>
</organism>
<dbReference type="EMBL" id="JAEKNQ010000056">
    <property type="protein sequence ID" value="MBJ7604283.1"/>
    <property type="molecule type" value="Genomic_DNA"/>
</dbReference>
<proteinExistence type="predicted"/>
<evidence type="ECO:0008006" key="4">
    <source>
        <dbReference type="Google" id="ProtNLM"/>
    </source>
</evidence>
<evidence type="ECO:0000313" key="3">
    <source>
        <dbReference type="Proteomes" id="UP000620075"/>
    </source>
</evidence>
<dbReference type="AlphaFoldDB" id="A0A934KK60"/>